<dbReference type="InterPro" id="IPR022742">
    <property type="entry name" value="Hydrolase_4"/>
</dbReference>
<keyword evidence="2" id="KW-0378">Hydrolase</keyword>
<keyword evidence="3" id="KW-1185">Reference proteome</keyword>
<accession>A0ABR9SHT1</accession>
<dbReference type="Pfam" id="PF12146">
    <property type="entry name" value="Hydrolase_4"/>
    <property type="match status" value="1"/>
</dbReference>
<organism evidence="2 3">
    <name type="scientific">Ramlibacter aquaticus</name>
    <dbReference type="NCBI Taxonomy" id="2780094"/>
    <lineage>
        <taxon>Bacteria</taxon>
        <taxon>Pseudomonadati</taxon>
        <taxon>Pseudomonadota</taxon>
        <taxon>Betaproteobacteria</taxon>
        <taxon>Burkholderiales</taxon>
        <taxon>Comamonadaceae</taxon>
        <taxon>Ramlibacter</taxon>
    </lineage>
</organism>
<dbReference type="InterPro" id="IPR051044">
    <property type="entry name" value="MAG_DAG_Lipase"/>
</dbReference>
<name>A0ABR9SHT1_9BURK</name>
<feature type="domain" description="Serine aminopeptidase S33" evidence="1">
    <location>
        <begin position="33"/>
        <end position="266"/>
    </location>
</feature>
<dbReference type="GO" id="GO:0016787">
    <property type="term" value="F:hydrolase activity"/>
    <property type="evidence" value="ECO:0007669"/>
    <property type="project" value="UniProtKB-KW"/>
</dbReference>
<proteinExistence type="predicted"/>
<comment type="caution">
    <text evidence="2">The sequence shown here is derived from an EMBL/GenBank/DDBJ whole genome shotgun (WGS) entry which is preliminary data.</text>
</comment>
<dbReference type="EMBL" id="JADDOJ010000069">
    <property type="protein sequence ID" value="MBE7941908.1"/>
    <property type="molecule type" value="Genomic_DNA"/>
</dbReference>
<evidence type="ECO:0000313" key="3">
    <source>
        <dbReference type="Proteomes" id="UP000715965"/>
    </source>
</evidence>
<dbReference type="PANTHER" id="PTHR11614">
    <property type="entry name" value="PHOSPHOLIPASE-RELATED"/>
    <property type="match status" value="1"/>
</dbReference>
<evidence type="ECO:0000259" key="1">
    <source>
        <dbReference type="Pfam" id="PF12146"/>
    </source>
</evidence>
<dbReference type="RefSeq" id="WP_193781470.1">
    <property type="nucleotide sequence ID" value="NZ_JADDOJ010000069.1"/>
</dbReference>
<protein>
    <submittedName>
        <fullName evidence="2">Alpha/beta hydrolase</fullName>
    </submittedName>
</protein>
<dbReference type="InterPro" id="IPR029058">
    <property type="entry name" value="AB_hydrolase_fold"/>
</dbReference>
<dbReference type="SUPFAM" id="SSF53474">
    <property type="entry name" value="alpha/beta-Hydrolases"/>
    <property type="match status" value="1"/>
</dbReference>
<dbReference type="Gene3D" id="3.40.50.1820">
    <property type="entry name" value="alpha/beta hydrolase"/>
    <property type="match status" value="1"/>
</dbReference>
<sequence>MSVAPEATLSTFTASDGANLAVQDWPLPEGLAVRGIVLITHGLGEHAGRYDALARRLNGWGFLVRGYDHFGHGDSDGPRGGLGRDLRLVEDLVDVLDSTRARFGRELPLVLLGHSLGGLVAAAVVARGLARVDALVLSSPALALGLSPVQRLLLGTLPRFAPELRVGNGLDPRWLSHDAQVVAAYRADRRVHDRISARLGRFMDNEGRAVLAAAPRWRTPTLLLYAGADRLVSPAGSEAFAQAAPRGAVTTRGFPGLFHEIFNEEEARAAPVFAALKAWLEARF</sequence>
<evidence type="ECO:0000313" key="2">
    <source>
        <dbReference type="EMBL" id="MBE7941908.1"/>
    </source>
</evidence>
<reference evidence="2 3" key="1">
    <citation type="submission" date="2020-10" db="EMBL/GenBank/DDBJ databases">
        <title>Draft genome of Ramlibacter aquaticus LMG 30558.</title>
        <authorList>
            <person name="Props R."/>
        </authorList>
    </citation>
    <scope>NUCLEOTIDE SEQUENCE [LARGE SCALE GENOMIC DNA]</scope>
    <source>
        <strain evidence="2 3">LMG 30558</strain>
    </source>
</reference>
<dbReference type="Proteomes" id="UP000715965">
    <property type="component" value="Unassembled WGS sequence"/>
</dbReference>
<gene>
    <name evidence="2" type="ORF">IM725_15120</name>
</gene>